<feature type="compositionally biased region" description="Basic and acidic residues" evidence="1">
    <location>
        <begin position="186"/>
        <end position="238"/>
    </location>
</feature>
<dbReference type="Proteomes" id="UP001183535">
    <property type="component" value="Unassembled WGS sequence"/>
</dbReference>
<feature type="domain" description="PepSY" evidence="3">
    <location>
        <begin position="135"/>
        <end position="188"/>
    </location>
</feature>
<dbReference type="EMBL" id="JAVRES010000002">
    <property type="protein sequence ID" value="MDT0434734.1"/>
    <property type="molecule type" value="Genomic_DNA"/>
</dbReference>
<feature type="signal peptide" evidence="2">
    <location>
        <begin position="1"/>
        <end position="25"/>
    </location>
</feature>
<protein>
    <submittedName>
        <fullName evidence="4">PepSY domain-containing protein</fullName>
    </submittedName>
</protein>
<dbReference type="AlphaFoldDB" id="A0ABD5EK23"/>
<feature type="chain" id="PRO_5044842302" evidence="2">
    <location>
        <begin position="26"/>
        <end position="238"/>
    </location>
</feature>
<dbReference type="Gene3D" id="3.10.450.40">
    <property type="match status" value="2"/>
</dbReference>
<keyword evidence="5" id="KW-1185">Reference proteome</keyword>
<evidence type="ECO:0000313" key="4">
    <source>
        <dbReference type="EMBL" id="MDT0434734.1"/>
    </source>
</evidence>
<dbReference type="RefSeq" id="WP_311638538.1">
    <property type="nucleotide sequence ID" value="NZ_JAVRES010000002.1"/>
</dbReference>
<reference evidence="5" key="1">
    <citation type="submission" date="2023-07" db="EMBL/GenBank/DDBJ databases">
        <title>30 novel species of actinomycetes from the DSMZ collection.</title>
        <authorList>
            <person name="Nouioui I."/>
        </authorList>
    </citation>
    <scope>NUCLEOTIDE SEQUENCE [LARGE SCALE GENOMIC DNA]</scope>
    <source>
        <strain evidence="5">DSM 41981</strain>
    </source>
</reference>
<sequence length="238" mass="24280">MKRNIVIAAVTTVALIGGGTATALAVSGDDGRRTPAAAKGDDGTAGRTAGAEVTAADAIGAALARTPGTAVSAERDDDDSHRGAAVWEIDVLTAGGTWHGVDVDARTGAVLRDRVEDEDGTARVRRALAGTSVSAADAARAAADRAPVTSVELDDDGSAGAWEVETRTASGAERELRVDLSTGKVTADRSADDGDRHGRDDDRHGEDDDGVHRHGGDDNGGHRHGGDDRGHRHGGDDD</sequence>
<comment type="caution">
    <text evidence="4">The sequence shown here is derived from an EMBL/GenBank/DDBJ whole genome shotgun (WGS) entry which is preliminary data.</text>
</comment>
<feature type="compositionally biased region" description="Basic and acidic residues" evidence="1">
    <location>
        <begin position="29"/>
        <end position="44"/>
    </location>
</feature>
<gene>
    <name evidence="4" type="ORF">RM877_08565</name>
</gene>
<evidence type="ECO:0000256" key="1">
    <source>
        <dbReference type="SAM" id="MobiDB-lite"/>
    </source>
</evidence>
<accession>A0ABD5EK23</accession>
<proteinExistence type="predicted"/>
<feature type="region of interest" description="Disordered" evidence="1">
    <location>
        <begin position="26"/>
        <end position="47"/>
    </location>
</feature>
<dbReference type="InterPro" id="IPR025711">
    <property type="entry name" value="PepSY"/>
</dbReference>
<keyword evidence="2" id="KW-0732">Signal</keyword>
<organism evidence="4 5">
    <name type="scientific">Streptomyces doudnae</name>
    <dbReference type="NCBI Taxonomy" id="3075536"/>
    <lineage>
        <taxon>Bacteria</taxon>
        <taxon>Bacillati</taxon>
        <taxon>Actinomycetota</taxon>
        <taxon>Actinomycetes</taxon>
        <taxon>Kitasatosporales</taxon>
        <taxon>Streptomycetaceae</taxon>
        <taxon>Streptomyces</taxon>
    </lineage>
</organism>
<dbReference type="Pfam" id="PF03413">
    <property type="entry name" value="PepSY"/>
    <property type="match status" value="2"/>
</dbReference>
<name>A0ABD5EK23_9ACTN</name>
<feature type="region of interest" description="Disordered" evidence="1">
    <location>
        <begin position="166"/>
        <end position="238"/>
    </location>
</feature>
<evidence type="ECO:0000313" key="5">
    <source>
        <dbReference type="Proteomes" id="UP001183535"/>
    </source>
</evidence>
<evidence type="ECO:0000256" key="2">
    <source>
        <dbReference type="SAM" id="SignalP"/>
    </source>
</evidence>
<feature type="domain" description="PepSY" evidence="3">
    <location>
        <begin position="53"/>
        <end position="113"/>
    </location>
</feature>
<evidence type="ECO:0000259" key="3">
    <source>
        <dbReference type="Pfam" id="PF03413"/>
    </source>
</evidence>